<dbReference type="SUPFAM" id="SSF46785">
    <property type="entry name" value="Winged helix' DNA-binding domain"/>
    <property type="match status" value="1"/>
</dbReference>
<dbReference type="InterPro" id="IPR036388">
    <property type="entry name" value="WH-like_DNA-bd_sf"/>
</dbReference>
<feature type="region of interest" description="Disordered" evidence="1">
    <location>
        <begin position="1"/>
        <end position="24"/>
    </location>
</feature>
<dbReference type="InterPro" id="IPR036390">
    <property type="entry name" value="WH_DNA-bd_sf"/>
</dbReference>
<dbReference type="CDD" id="cd00090">
    <property type="entry name" value="HTH_ARSR"/>
    <property type="match status" value="1"/>
</dbReference>
<evidence type="ECO:0000313" key="3">
    <source>
        <dbReference type="Proteomes" id="UP000011560"/>
    </source>
</evidence>
<dbReference type="AlphaFoldDB" id="M0BKP6"/>
<evidence type="ECO:0000256" key="1">
    <source>
        <dbReference type="SAM" id="MobiDB-lite"/>
    </source>
</evidence>
<dbReference type="Proteomes" id="UP000011560">
    <property type="component" value="Unassembled WGS sequence"/>
</dbReference>
<organism evidence="2 3">
    <name type="scientific">Halovivax asiaticus JCM 14624</name>
    <dbReference type="NCBI Taxonomy" id="1227490"/>
    <lineage>
        <taxon>Archaea</taxon>
        <taxon>Methanobacteriati</taxon>
        <taxon>Methanobacteriota</taxon>
        <taxon>Stenosarchaea group</taxon>
        <taxon>Halobacteria</taxon>
        <taxon>Halobacteriales</taxon>
        <taxon>Natrialbaceae</taxon>
        <taxon>Halovivax</taxon>
    </lineage>
</organism>
<proteinExistence type="predicted"/>
<accession>M0BKP6</accession>
<evidence type="ECO:0000313" key="2">
    <source>
        <dbReference type="EMBL" id="ELZ11022.1"/>
    </source>
</evidence>
<dbReference type="InterPro" id="IPR011991">
    <property type="entry name" value="ArsR-like_HTH"/>
</dbReference>
<protein>
    <submittedName>
        <fullName evidence="2">ArsR family transcriptional regulator</fullName>
    </submittedName>
</protein>
<dbReference type="EMBL" id="AOIQ01000014">
    <property type="protein sequence ID" value="ELZ11022.1"/>
    <property type="molecule type" value="Genomic_DNA"/>
</dbReference>
<sequence length="148" mass="16331">MTLAAPVGRSTPRTRPPLTTGTRARHTGRTWFGVTDEPNADEVLALLDDEYARAILRETRTEAKSASDLGDACDISVSTVYRRAERLVECGLLAEHHVPRPDGNHYSTYEARLDELTVALTEDGFVVSIDAQPTGDLADRFTDMWEGL</sequence>
<dbReference type="STRING" id="1227490.C479_09433"/>
<dbReference type="Gene3D" id="1.10.10.10">
    <property type="entry name" value="Winged helix-like DNA-binding domain superfamily/Winged helix DNA-binding domain"/>
    <property type="match status" value="1"/>
</dbReference>
<keyword evidence="3" id="KW-1185">Reference proteome</keyword>
<dbReference type="OrthoDB" id="290446at2157"/>
<comment type="caution">
    <text evidence="2">The sequence shown here is derived from an EMBL/GenBank/DDBJ whole genome shotgun (WGS) entry which is preliminary data.</text>
</comment>
<gene>
    <name evidence="2" type="ORF">C479_09433</name>
</gene>
<feature type="compositionally biased region" description="Low complexity" evidence="1">
    <location>
        <begin position="9"/>
        <end position="22"/>
    </location>
</feature>
<reference evidence="2 3" key="1">
    <citation type="journal article" date="2014" name="PLoS Genet.">
        <title>Phylogenetically driven sequencing of extremely halophilic archaea reveals strategies for static and dynamic osmo-response.</title>
        <authorList>
            <person name="Becker E.A."/>
            <person name="Seitzer P.M."/>
            <person name="Tritt A."/>
            <person name="Larsen D."/>
            <person name="Krusor M."/>
            <person name="Yao A.I."/>
            <person name="Wu D."/>
            <person name="Madern D."/>
            <person name="Eisen J.A."/>
            <person name="Darling A.E."/>
            <person name="Facciotti M.T."/>
        </authorList>
    </citation>
    <scope>NUCLEOTIDE SEQUENCE [LARGE SCALE GENOMIC DNA]</scope>
    <source>
        <strain evidence="2 3">JCM 14624</strain>
    </source>
</reference>
<name>M0BKP6_9EURY</name>
<dbReference type="Pfam" id="PF12840">
    <property type="entry name" value="HTH_20"/>
    <property type="match status" value="1"/>
</dbReference>